<dbReference type="Pfam" id="PF07575">
    <property type="entry name" value="Nucleopor_Nup85"/>
    <property type="match status" value="1"/>
</dbReference>
<name>A0A8H7RQT1_9FUNG</name>
<evidence type="ECO:0000256" key="5">
    <source>
        <dbReference type="ARBA" id="ARBA00022927"/>
    </source>
</evidence>
<dbReference type="GO" id="GO:0006606">
    <property type="term" value="P:protein import into nucleus"/>
    <property type="evidence" value="ECO:0007669"/>
    <property type="project" value="TreeGrafter"/>
</dbReference>
<protein>
    <recommendedName>
        <fullName evidence="9">Nuclear pore complex protein Nup85</fullName>
    </recommendedName>
</protein>
<evidence type="ECO:0000313" key="10">
    <source>
        <dbReference type="EMBL" id="KAG2214968.1"/>
    </source>
</evidence>
<dbReference type="GO" id="GO:0031080">
    <property type="term" value="C:nuclear pore outer ring"/>
    <property type="evidence" value="ECO:0007669"/>
    <property type="project" value="TreeGrafter"/>
</dbReference>
<keyword evidence="4 9" id="KW-0509">mRNA transport</keyword>
<dbReference type="GO" id="GO:0017056">
    <property type="term" value="F:structural constituent of nuclear pore"/>
    <property type="evidence" value="ECO:0007669"/>
    <property type="project" value="TreeGrafter"/>
</dbReference>
<sequence>MFIESAKLFRKIHEQQQQQSSKTRSQSELATISSSYRKLLSDFLLPPTNEKSFTEVFEKHGTVTLLKQTHYRQLLALWDLCDILYFTDGDKRMTGLKLLQWLNKNDKGIHRFDLQGIMNNSRGPIDHPDFWPCIYKLIFRREFKTLIDFIKIAKNKQFTSKEASQLLDHLLRVIIDVPSIPRTTTATTLKNDQQDTIDKYISDWSKWREKVYKTAESLQKGGDRSILMHQKSLLNALAILHGQQKTILNQADHPTEAIICFILNNHPFATPHEIRTIITNELDISLKHQQDDNERFYAFGMMIKGNIAEALDCFRPDDWWTLVHLVDLFGLSTENLACNYISTIGIQLFDQEDVQQQLYSMEFRTFLILTYVRLLGQQSSLWKYGLDYIKTCGDLGKKALMNYIQCIPTNNSIGVQELLELCIEKDYVKEVVEIYKHEADKGIKDSYSKAIRYLYDIGNYSYLEDICELGIYQFASTGNNANLNHC</sequence>
<keyword evidence="3 9" id="KW-0813">Transport</keyword>
<organism evidence="10 11">
    <name type="scientific">Circinella minor</name>
    <dbReference type="NCBI Taxonomy" id="1195481"/>
    <lineage>
        <taxon>Eukaryota</taxon>
        <taxon>Fungi</taxon>
        <taxon>Fungi incertae sedis</taxon>
        <taxon>Mucoromycota</taxon>
        <taxon>Mucoromycotina</taxon>
        <taxon>Mucoromycetes</taxon>
        <taxon>Mucorales</taxon>
        <taxon>Lichtheimiaceae</taxon>
        <taxon>Circinella</taxon>
    </lineage>
</organism>
<dbReference type="AlphaFoldDB" id="A0A8H7RQT1"/>
<evidence type="ECO:0000256" key="8">
    <source>
        <dbReference type="ARBA" id="ARBA00023242"/>
    </source>
</evidence>
<dbReference type="GO" id="GO:0031965">
    <property type="term" value="C:nuclear membrane"/>
    <property type="evidence" value="ECO:0007669"/>
    <property type="project" value="UniProtKB-UniRule"/>
</dbReference>
<evidence type="ECO:0000256" key="4">
    <source>
        <dbReference type="ARBA" id="ARBA00022816"/>
    </source>
</evidence>
<accession>A0A8H7RQT1</accession>
<dbReference type="Proteomes" id="UP000646827">
    <property type="component" value="Unassembled WGS sequence"/>
</dbReference>
<keyword evidence="5 9" id="KW-0653">Protein transport</keyword>
<evidence type="ECO:0000256" key="7">
    <source>
        <dbReference type="ARBA" id="ARBA00023132"/>
    </source>
</evidence>
<comment type="subcellular location">
    <subcellularLocation>
        <location evidence="1 9">Nucleus</location>
        <location evidence="1 9">Nuclear pore complex</location>
    </subcellularLocation>
</comment>
<keyword evidence="11" id="KW-1185">Reference proteome</keyword>
<keyword evidence="8 9" id="KW-0539">Nucleus</keyword>
<dbReference type="PANTHER" id="PTHR13373">
    <property type="entry name" value="FROUNT PROTEIN-RELATED"/>
    <property type="match status" value="1"/>
</dbReference>
<evidence type="ECO:0000256" key="9">
    <source>
        <dbReference type="RuleBase" id="RU365073"/>
    </source>
</evidence>
<dbReference type="InterPro" id="IPR011502">
    <property type="entry name" value="Nucleoporin_Nup85"/>
</dbReference>
<evidence type="ECO:0000256" key="6">
    <source>
        <dbReference type="ARBA" id="ARBA00023010"/>
    </source>
</evidence>
<evidence type="ECO:0000313" key="11">
    <source>
        <dbReference type="Proteomes" id="UP000646827"/>
    </source>
</evidence>
<gene>
    <name evidence="10" type="ORF">INT45_007707</name>
</gene>
<dbReference type="OrthoDB" id="17644at2759"/>
<evidence type="ECO:0000256" key="1">
    <source>
        <dbReference type="ARBA" id="ARBA00004567"/>
    </source>
</evidence>
<dbReference type="GO" id="GO:0045893">
    <property type="term" value="P:positive regulation of DNA-templated transcription"/>
    <property type="evidence" value="ECO:0007669"/>
    <property type="project" value="TreeGrafter"/>
</dbReference>
<comment type="similarity">
    <text evidence="2 9">Belongs to the nucleoporin Nup85 family.</text>
</comment>
<keyword evidence="7 9" id="KW-0906">Nuclear pore complex</keyword>
<comment type="subunit">
    <text evidence="9">Component of the nuclear pore complex (NPC).</text>
</comment>
<evidence type="ECO:0000256" key="3">
    <source>
        <dbReference type="ARBA" id="ARBA00022448"/>
    </source>
</evidence>
<dbReference type="EMBL" id="JAEPRB010000559">
    <property type="protein sequence ID" value="KAG2214968.1"/>
    <property type="molecule type" value="Genomic_DNA"/>
</dbReference>
<keyword evidence="6 9" id="KW-0811">Translocation</keyword>
<dbReference type="PANTHER" id="PTHR13373:SF21">
    <property type="entry name" value="NUCLEAR PORE COMPLEX PROTEIN NUP85"/>
    <property type="match status" value="1"/>
</dbReference>
<comment type="caution">
    <text evidence="10">The sequence shown here is derived from an EMBL/GenBank/DDBJ whole genome shotgun (WGS) entry which is preliminary data.</text>
</comment>
<comment type="function">
    <text evidence="9">Functions as a component of the nuclear pore complex (NPC).</text>
</comment>
<reference evidence="10 11" key="1">
    <citation type="submission" date="2020-12" db="EMBL/GenBank/DDBJ databases">
        <title>Metabolic potential, ecology and presence of endohyphal bacteria is reflected in genomic diversity of Mucoromycotina.</title>
        <authorList>
            <person name="Muszewska A."/>
            <person name="Okrasinska A."/>
            <person name="Steczkiewicz K."/>
            <person name="Drgas O."/>
            <person name="Orlowska M."/>
            <person name="Perlinska-Lenart U."/>
            <person name="Aleksandrzak-Piekarczyk T."/>
            <person name="Szatraj K."/>
            <person name="Zielenkiewicz U."/>
            <person name="Pilsyk S."/>
            <person name="Malc E."/>
            <person name="Mieczkowski P."/>
            <person name="Kruszewska J.S."/>
            <person name="Biernat P."/>
            <person name="Pawlowska J."/>
        </authorList>
    </citation>
    <scope>NUCLEOTIDE SEQUENCE [LARGE SCALE GENOMIC DNA]</scope>
    <source>
        <strain evidence="10 11">CBS 142.35</strain>
    </source>
</reference>
<proteinExistence type="inferred from homology"/>
<evidence type="ECO:0000256" key="2">
    <source>
        <dbReference type="ARBA" id="ARBA00005573"/>
    </source>
</evidence>
<keyword evidence="9" id="KW-0472">Membrane</keyword>
<dbReference type="GO" id="GO:0006406">
    <property type="term" value="P:mRNA export from nucleus"/>
    <property type="evidence" value="ECO:0007669"/>
    <property type="project" value="TreeGrafter"/>
</dbReference>